<evidence type="ECO:0000313" key="3">
    <source>
        <dbReference type="Proteomes" id="UP000255411"/>
    </source>
</evidence>
<feature type="domain" description="DUF6036" evidence="1">
    <location>
        <begin position="3"/>
        <end position="108"/>
    </location>
</feature>
<accession>A0A345VKE3</accession>
<dbReference type="InterPro" id="IPR045792">
    <property type="entry name" value="DUF6036"/>
</dbReference>
<dbReference type="Proteomes" id="UP000255411">
    <property type="component" value="Chromosome"/>
</dbReference>
<gene>
    <name evidence="2" type="ORF">Sp14A_12820</name>
</gene>
<dbReference type="RefSeq" id="WP_240314738.1">
    <property type="nucleotide sequence ID" value="NZ_CP022601.1"/>
</dbReference>
<dbReference type="Pfam" id="PF19502">
    <property type="entry name" value="DUF6036"/>
    <property type="match status" value="1"/>
</dbReference>
<proteinExistence type="predicted"/>
<sequence>MTLDIICVGGFVLEYHGLRGTKDVDAFYQDSFALEQIIEKVGEKYHINTSDELWLNNSVANMNDIPPISECEKLYSYGHLTVYAPSLEYILGMKAKSGRAQDIEDMGEIIKHLRLTSPFEVQKLISANGLGYDFSDILEAFSLAYGMEWLEQFYIENQEELGRYL</sequence>
<name>A0A345VKE3_9STRE</name>
<evidence type="ECO:0000259" key="1">
    <source>
        <dbReference type="Pfam" id="PF19502"/>
    </source>
</evidence>
<dbReference type="EMBL" id="CP022601">
    <property type="protein sequence ID" value="AXJ13195.1"/>
    <property type="molecule type" value="Genomic_DNA"/>
</dbReference>
<dbReference type="AlphaFoldDB" id="A0A345VKE3"/>
<reference evidence="2 3" key="1">
    <citation type="submission" date="2017-07" db="EMBL/GenBank/DDBJ databases">
        <title>Streptococcus pluranimalium as cause of bovine abortion.</title>
        <authorList>
            <person name="Rodriguez Campos S."/>
            <person name="Gobeli Brawand S."/>
            <person name="Brodard I."/>
            <person name="Rychener L."/>
            <person name="Perreten V."/>
        </authorList>
    </citation>
    <scope>NUCLEOTIDE SEQUENCE [LARGE SCALE GENOMIC DNA]</scope>
    <source>
        <strain evidence="2 3">14A0014</strain>
    </source>
</reference>
<organism evidence="2 3">
    <name type="scientific">Streptococcus pluranimalium</name>
    <dbReference type="NCBI Taxonomy" id="82348"/>
    <lineage>
        <taxon>Bacteria</taxon>
        <taxon>Bacillati</taxon>
        <taxon>Bacillota</taxon>
        <taxon>Bacilli</taxon>
        <taxon>Lactobacillales</taxon>
        <taxon>Streptococcaceae</taxon>
        <taxon>Streptococcus</taxon>
    </lineage>
</organism>
<protein>
    <recommendedName>
        <fullName evidence="1">DUF6036 domain-containing protein</fullName>
    </recommendedName>
</protein>
<evidence type="ECO:0000313" key="2">
    <source>
        <dbReference type="EMBL" id="AXJ13195.1"/>
    </source>
</evidence>